<dbReference type="PANTHER" id="PTHR30146">
    <property type="entry name" value="LACI-RELATED TRANSCRIPTIONAL REPRESSOR"/>
    <property type="match status" value="1"/>
</dbReference>
<dbReference type="SUPFAM" id="SSF53822">
    <property type="entry name" value="Periplasmic binding protein-like I"/>
    <property type="match status" value="1"/>
</dbReference>
<dbReference type="InterPro" id="IPR000843">
    <property type="entry name" value="HTH_LacI"/>
</dbReference>
<proteinExistence type="predicted"/>
<dbReference type="SUPFAM" id="SSF47413">
    <property type="entry name" value="lambda repressor-like DNA-binding domains"/>
    <property type="match status" value="1"/>
</dbReference>
<dbReference type="CDD" id="cd06273">
    <property type="entry name" value="PBP1_LacI-like"/>
    <property type="match status" value="1"/>
</dbReference>
<feature type="domain" description="HTH lacI-type" evidence="4">
    <location>
        <begin position="11"/>
        <end position="65"/>
    </location>
</feature>
<dbReference type="Gene3D" id="1.10.260.40">
    <property type="entry name" value="lambda repressor-like DNA-binding domains"/>
    <property type="match status" value="1"/>
</dbReference>
<reference evidence="5 6" key="1">
    <citation type="submission" date="2019-09" db="EMBL/GenBank/DDBJ databases">
        <authorList>
            <person name="Chandra G."/>
            <person name="Truman W A."/>
        </authorList>
    </citation>
    <scope>NUCLEOTIDE SEQUENCE [LARGE SCALE GENOMIC DNA]</scope>
    <source>
        <strain evidence="5">PS710</strain>
    </source>
</reference>
<dbReference type="GO" id="GO:0000976">
    <property type="term" value="F:transcription cis-regulatory region binding"/>
    <property type="evidence" value="ECO:0007669"/>
    <property type="project" value="TreeGrafter"/>
</dbReference>
<name>A0A5E7BEU2_PSEFL</name>
<evidence type="ECO:0000256" key="1">
    <source>
        <dbReference type="ARBA" id="ARBA00023015"/>
    </source>
</evidence>
<evidence type="ECO:0000313" key="6">
    <source>
        <dbReference type="Proteomes" id="UP000381093"/>
    </source>
</evidence>
<organism evidence="5 6">
    <name type="scientific">Pseudomonas fluorescens</name>
    <dbReference type="NCBI Taxonomy" id="294"/>
    <lineage>
        <taxon>Bacteria</taxon>
        <taxon>Pseudomonadati</taxon>
        <taxon>Pseudomonadota</taxon>
        <taxon>Gammaproteobacteria</taxon>
        <taxon>Pseudomonadales</taxon>
        <taxon>Pseudomonadaceae</taxon>
        <taxon>Pseudomonas</taxon>
    </lineage>
</organism>
<evidence type="ECO:0000256" key="2">
    <source>
        <dbReference type="ARBA" id="ARBA00023125"/>
    </source>
</evidence>
<dbReference type="EMBL" id="CABVHW010000004">
    <property type="protein sequence ID" value="VVN89985.1"/>
    <property type="molecule type" value="Genomic_DNA"/>
</dbReference>
<dbReference type="GO" id="GO:0003700">
    <property type="term" value="F:DNA-binding transcription factor activity"/>
    <property type="evidence" value="ECO:0007669"/>
    <property type="project" value="TreeGrafter"/>
</dbReference>
<dbReference type="CDD" id="cd01392">
    <property type="entry name" value="HTH_LacI"/>
    <property type="match status" value="1"/>
</dbReference>
<dbReference type="PANTHER" id="PTHR30146:SF138">
    <property type="entry name" value="TRANSCRIPTIONAL REGULATORY PROTEIN"/>
    <property type="match status" value="1"/>
</dbReference>
<dbReference type="PROSITE" id="PS50932">
    <property type="entry name" value="HTH_LACI_2"/>
    <property type="match status" value="1"/>
</dbReference>
<accession>A0A5E7BEU2</accession>
<keyword evidence="1" id="KW-0805">Transcription regulation</keyword>
<dbReference type="InterPro" id="IPR046335">
    <property type="entry name" value="LacI/GalR-like_sensor"/>
</dbReference>
<dbReference type="InterPro" id="IPR010982">
    <property type="entry name" value="Lambda_DNA-bd_dom_sf"/>
</dbReference>
<dbReference type="SMART" id="SM00354">
    <property type="entry name" value="HTH_LACI"/>
    <property type="match status" value="1"/>
</dbReference>
<evidence type="ECO:0000259" key="4">
    <source>
        <dbReference type="PROSITE" id="PS50932"/>
    </source>
</evidence>
<keyword evidence="2" id="KW-0238">DNA-binding</keyword>
<dbReference type="InterPro" id="IPR028082">
    <property type="entry name" value="Peripla_BP_I"/>
</dbReference>
<evidence type="ECO:0000256" key="3">
    <source>
        <dbReference type="ARBA" id="ARBA00023163"/>
    </source>
</evidence>
<gene>
    <name evidence="5" type="primary">cytR_1</name>
    <name evidence="5" type="ORF">PS710_01802</name>
</gene>
<dbReference type="Pfam" id="PF13377">
    <property type="entry name" value="Peripla_BP_3"/>
    <property type="match status" value="1"/>
</dbReference>
<dbReference type="Proteomes" id="UP000381093">
    <property type="component" value="Unassembled WGS sequence"/>
</dbReference>
<evidence type="ECO:0000313" key="5">
    <source>
        <dbReference type="EMBL" id="VVN89985.1"/>
    </source>
</evidence>
<protein>
    <submittedName>
        <fullName evidence="5">HTH-type transcriptional repressor CytR</fullName>
    </submittedName>
</protein>
<dbReference type="AlphaFoldDB" id="A0A5E7BEU2"/>
<dbReference type="RefSeq" id="WP_150764170.1">
    <property type="nucleotide sequence ID" value="NZ_CABVHW010000004.1"/>
</dbReference>
<dbReference type="Pfam" id="PF00356">
    <property type="entry name" value="LacI"/>
    <property type="match status" value="1"/>
</dbReference>
<sequence length="346" mass="37987">MSTTQKSLPRVNVTDVAKAAGVSVATVSRSFNLPHHVRDDVREKVLLVASKMGYTPNSAAKALRMRKTNVIGAIIPTLDHSIYATMINSFQDKLAEYGYVVYVLSCGFDSGAIYDKVKLLVERGAEALLVVGDIADPELTRYLKDYRMPVVCTYSYFTDKAFPFIGFDNYTATKQLIEYLLGLGHRHMAMLTGPIKGNDRQQARHQAFTDTLAAYKDDCSHAIYESAAGYTIEFGERTLRRIRLESPQTTAVICNSDVIAFGVLSACKKLGINVPLEMSVVGYDNLEFAEYLDPPLTTLAIPASEMGLRSAEALISNLKNGSEIKPVLLGTQLMIRQSSHSIPAAV</sequence>
<dbReference type="Gene3D" id="3.40.50.2300">
    <property type="match status" value="2"/>
</dbReference>
<keyword evidence="3" id="KW-0804">Transcription</keyword>